<evidence type="ECO:0000256" key="17">
    <source>
        <dbReference type="SAM" id="MobiDB-lite"/>
    </source>
</evidence>
<accession>A0ABV0P5C7</accession>
<evidence type="ECO:0000256" key="16">
    <source>
        <dbReference type="ARBA" id="ARBA00036520"/>
    </source>
</evidence>
<evidence type="ECO:0000313" key="19">
    <source>
        <dbReference type="EMBL" id="MEQ2178604.1"/>
    </source>
</evidence>
<comment type="catalytic activity">
    <reaction evidence="16">
        <text>(R)-3-hydroxybutanoate(out) + H(+)(out) = (R)-3-hydroxybutanoate(in) + H(+)(in)</text>
        <dbReference type="Rhea" id="RHEA:71795"/>
        <dbReference type="ChEBI" id="CHEBI:10983"/>
        <dbReference type="ChEBI" id="CHEBI:15378"/>
    </reaction>
    <physiologicalReaction direction="left-to-right" evidence="16">
        <dbReference type="Rhea" id="RHEA:71796"/>
    </physiologicalReaction>
    <physiologicalReaction direction="right-to-left" evidence="16">
        <dbReference type="Rhea" id="RHEA:71797"/>
    </physiologicalReaction>
</comment>
<name>A0ABV0P5C7_9TELE</name>
<evidence type="ECO:0000256" key="1">
    <source>
        <dbReference type="ARBA" id="ARBA00004424"/>
    </source>
</evidence>
<evidence type="ECO:0000256" key="18">
    <source>
        <dbReference type="SAM" id="Phobius"/>
    </source>
</evidence>
<evidence type="ECO:0000256" key="9">
    <source>
        <dbReference type="ARBA" id="ARBA00022989"/>
    </source>
</evidence>
<keyword evidence="6" id="KW-1003">Cell membrane</keyword>
<evidence type="ECO:0000256" key="11">
    <source>
        <dbReference type="ARBA" id="ARBA00029777"/>
    </source>
</evidence>
<evidence type="ECO:0000256" key="13">
    <source>
        <dbReference type="ARBA" id="ARBA00034218"/>
    </source>
</evidence>
<evidence type="ECO:0000256" key="4">
    <source>
        <dbReference type="ARBA" id="ARBA00015821"/>
    </source>
</evidence>
<evidence type="ECO:0000256" key="5">
    <source>
        <dbReference type="ARBA" id="ARBA00022448"/>
    </source>
</evidence>
<comment type="caution">
    <text evidence="19">The sequence shown here is derived from an EMBL/GenBank/DDBJ whole genome shotgun (WGS) entry which is preliminary data.</text>
</comment>
<proteinExistence type="inferred from homology"/>
<feature type="transmembrane region" description="Helical" evidence="18">
    <location>
        <begin position="110"/>
        <end position="129"/>
    </location>
</feature>
<keyword evidence="20" id="KW-1185">Reference proteome</keyword>
<keyword evidence="10 18" id="KW-0472">Membrane</keyword>
<comment type="catalytic activity">
    <reaction evidence="14">
        <text>acetoacetate(out) + H(+)(out) = acetoacetate(in) + H(+)(in)</text>
        <dbReference type="Rhea" id="RHEA:71775"/>
        <dbReference type="ChEBI" id="CHEBI:13705"/>
        <dbReference type="ChEBI" id="CHEBI:15378"/>
    </reaction>
    <physiologicalReaction direction="left-to-right" evidence="14">
        <dbReference type="Rhea" id="RHEA:71776"/>
    </physiologicalReaction>
    <physiologicalReaction direction="right-to-left" evidence="14">
        <dbReference type="Rhea" id="RHEA:71777"/>
    </physiologicalReaction>
</comment>
<gene>
    <name evidence="19" type="ORF">GOODEAATRI_015775</name>
</gene>
<evidence type="ECO:0000256" key="12">
    <source>
        <dbReference type="ARBA" id="ARBA00034216"/>
    </source>
</evidence>
<dbReference type="PANTHER" id="PTHR11360">
    <property type="entry name" value="MONOCARBOXYLATE TRANSPORTER"/>
    <property type="match status" value="1"/>
</dbReference>
<comment type="catalytic activity">
    <reaction evidence="12">
        <text>4-methyl-2-oxopentanoate(out) + H(+)(out) = 4-methyl-2-oxopentanoate(in) + H(+)(in)</text>
        <dbReference type="Rhea" id="RHEA:71779"/>
        <dbReference type="ChEBI" id="CHEBI:15378"/>
        <dbReference type="ChEBI" id="CHEBI:17865"/>
    </reaction>
</comment>
<comment type="similarity">
    <text evidence="3">Belongs to the major facilitator superfamily. Monocarboxylate porter (TC 2.A.1.13) family.</text>
</comment>
<dbReference type="InterPro" id="IPR050327">
    <property type="entry name" value="Proton-linked_MCT"/>
</dbReference>
<protein>
    <recommendedName>
        <fullName evidence="4">Monocarboxylate transporter 1</fullName>
    </recommendedName>
    <alternativeName>
        <fullName evidence="11">Solute carrier family 16 member 1</fullName>
    </alternativeName>
</protein>
<keyword evidence="7 18" id="KW-0812">Transmembrane</keyword>
<keyword evidence="5" id="KW-0813">Transport</keyword>
<evidence type="ECO:0000256" key="10">
    <source>
        <dbReference type="ARBA" id="ARBA00023136"/>
    </source>
</evidence>
<evidence type="ECO:0000256" key="7">
    <source>
        <dbReference type="ARBA" id="ARBA00022692"/>
    </source>
</evidence>
<feature type="region of interest" description="Disordered" evidence="17">
    <location>
        <begin position="1"/>
        <end position="49"/>
    </location>
</feature>
<sequence length="182" mass="19729">MRQKWFVMPSPSPSSPAGQSEVCGTRSSCRTAESKDSGGDSLTGRHRASAGYRAQETPRVKCTTCFAFCNVQPEWAKLRLHLYLVFTKIPEADMPPAVGGPVGYTPPEGGWGWAVVAGAFICIGFSYAFPKSITVFFKDIEVIFDATPSQVSWISSIMLAVMYGGGKSTRCSRTQITTVLIL</sequence>
<evidence type="ECO:0000256" key="6">
    <source>
        <dbReference type="ARBA" id="ARBA00022475"/>
    </source>
</evidence>
<evidence type="ECO:0000256" key="14">
    <source>
        <dbReference type="ARBA" id="ARBA00035869"/>
    </source>
</evidence>
<dbReference type="EMBL" id="JAHRIO010061154">
    <property type="protein sequence ID" value="MEQ2178604.1"/>
    <property type="molecule type" value="Genomic_DNA"/>
</dbReference>
<comment type="subcellular location">
    <subcellularLocation>
        <location evidence="1">Apical cell membrane</location>
        <topology evidence="1">Multi-pass membrane protein</topology>
    </subcellularLocation>
    <subcellularLocation>
        <location evidence="2">Basolateral cell membrane</location>
        <topology evidence="2">Multi-pass membrane protein</topology>
    </subcellularLocation>
</comment>
<keyword evidence="9 18" id="KW-1133">Transmembrane helix</keyword>
<dbReference type="PANTHER" id="PTHR11360:SF24">
    <property type="entry name" value="MONOCARBOXYLATE TRANSPORTER 1"/>
    <property type="match status" value="1"/>
</dbReference>
<organism evidence="19 20">
    <name type="scientific">Goodea atripinnis</name>
    <dbReference type="NCBI Taxonomy" id="208336"/>
    <lineage>
        <taxon>Eukaryota</taxon>
        <taxon>Metazoa</taxon>
        <taxon>Chordata</taxon>
        <taxon>Craniata</taxon>
        <taxon>Vertebrata</taxon>
        <taxon>Euteleostomi</taxon>
        <taxon>Actinopterygii</taxon>
        <taxon>Neopterygii</taxon>
        <taxon>Teleostei</taxon>
        <taxon>Neoteleostei</taxon>
        <taxon>Acanthomorphata</taxon>
        <taxon>Ovalentaria</taxon>
        <taxon>Atherinomorphae</taxon>
        <taxon>Cyprinodontiformes</taxon>
        <taxon>Goodeidae</taxon>
        <taxon>Goodea</taxon>
    </lineage>
</organism>
<keyword evidence="8" id="KW-0769">Symport</keyword>
<dbReference type="Proteomes" id="UP001476798">
    <property type="component" value="Unassembled WGS sequence"/>
</dbReference>
<evidence type="ECO:0000256" key="3">
    <source>
        <dbReference type="ARBA" id="ARBA00006727"/>
    </source>
</evidence>
<reference evidence="19 20" key="1">
    <citation type="submission" date="2021-06" db="EMBL/GenBank/DDBJ databases">
        <authorList>
            <person name="Palmer J.M."/>
        </authorList>
    </citation>
    <scope>NUCLEOTIDE SEQUENCE [LARGE SCALE GENOMIC DNA]</scope>
    <source>
        <strain evidence="19 20">GA_2019</strain>
        <tissue evidence="19">Muscle</tissue>
    </source>
</reference>
<comment type="catalytic activity">
    <reaction evidence="15">
        <text>(S)-lactate(in) + H(+)(in) = (S)-lactate(out) + H(+)(out)</text>
        <dbReference type="Rhea" id="RHEA:29415"/>
        <dbReference type="ChEBI" id="CHEBI:15378"/>
        <dbReference type="ChEBI" id="CHEBI:16651"/>
    </reaction>
    <physiologicalReaction direction="left-to-right" evidence="15">
        <dbReference type="Rhea" id="RHEA:29416"/>
    </physiologicalReaction>
    <physiologicalReaction direction="right-to-left" evidence="15">
        <dbReference type="Rhea" id="RHEA:29417"/>
    </physiologicalReaction>
</comment>
<comment type="catalytic activity">
    <reaction evidence="13">
        <text>3-methyl-2-oxobutanoate(out) + H(+)(out) = 3-methyl-2-oxobutanoate(in) + H(+)(in)</text>
        <dbReference type="Rhea" id="RHEA:71783"/>
        <dbReference type="ChEBI" id="CHEBI:11851"/>
        <dbReference type="ChEBI" id="CHEBI:15378"/>
    </reaction>
</comment>
<evidence type="ECO:0000313" key="20">
    <source>
        <dbReference type="Proteomes" id="UP001476798"/>
    </source>
</evidence>
<evidence type="ECO:0000256" key="15">
    <source>
        <dbReference type="ARBA" id="ARBA00036111"/>
    </source>
</evidence>
<evidence type="ECO:0000256" key="8">
    <source>
        <dbReference type="ARBA" id="ARBA00022847"/>
    </source>
</evidence>
<evidence type="ECO:0000256" key="2">
    <source>
        <dbReference type="ARBA" id="ARBA00004554"/>
    </source>
</evidence>